<accession>D2RGF4</accession>
<dbReference type="RefSeq" id="WP_012939715.1">
    <property type="nucleotide sequence ID" value="NC_013741.1"/>
</dbReference>
<dbReference type="PaxDb" id="572546-Arcpr_0309"/>
<evidence type="ECO:0000313" key="2">
    <source>
        <dbReference type="Proteomes" id="UP000001901"/>
    </source>
</evidence>
<dbReference type="AlphaFoldDB" id="D2RGF4"/>
<evidence type="ECO:0000313" key="1">
    <source>
        <dbReference type="EMBL" id="ADB57379.1"/>
    </source>
</evidence>
<protein>
    <submittedName>
        <fullName evidence="1">Uncharacterized protein</fullName>
    </submittedName>
</protein>
<dbReference type="Pfam" id="PF09999">
    <property type="entry name" value="DUF2240"/>
    <property type="match status" value="1"/>
</dbReference>
<proteinExistence type="predicted"/>
<dbReference type="KEGG" id="apo:Arcpr_0309"/>
<name>D2RGF4_ARCPA</name>
<keyword evidence="2" id="KW-1185">Reference proteome</keyword>
<dbReference type="GeneID" id="8738962"/>
<organism evidence="1 2">
    <name type="scientific">Archaeoglobus profundus (strain DSM 5631 / JCM 9629 / NBRC 100127 / Av18)</name>
    <dbReference type="NCBI Taxonomy" id="572546"/>
    <lineage>
        <taxon>Archaea</taxon>
        <taxon>Methanobacteriati</taxon>
        <taxon>Methanobacteriota</taxon>
        <taxon>Archaeoglobi</taxon>
        <taxon>Archaeoglobales</taxon>
        <taxon>Archaeoglobaceae</taxon>
        <taxon>Archaeoglobus</taxon>
    </lineage>
</organism>
<dbReference type="Proteomes" id="UP000001901">
    <property type="component" value="Chromosome"/>
</dbReference>
<reference evidence="1 2" key="1">
    <citation type="journal article" date="2010" name="Stand. Genomic Sci.">
        <title>Complete genome sequence of Archaeoglobus profundus type strain (AV18).</title>
        <authorList>
            <person name="von Jan M."/>
            <person name="Lapidus A."/>
            <person name="Del Rio T.G."/>
            <person name="Copeland A."/>
            <person name="Tice H."/>
            <person name="Cheng J.F."/>
            <person name="Lucas S."/>
            <person name="Chen F."/>
            <person name="Nolan M."/>
            <person name="Goodwin L."/>
            <person name="Han C."/>
            <person name="Pitluck S."/>
            <person name="Liolios K."/>
            <person name="Ivanova N."/>
            <person name="Mavromatis K."/>
            <person name="Ovchinnikova G."/>
            <person name="Chertkov O."/>
            <person name="Pati A."/>
            <person name="Chen A."/>
            <person name="Palaniappan K."/>
            <person name="Land M."/>
            <person name="Hauser L."/>
            <person name="Chang Y.J."/>
            <person name="Jeffries C.D."/>
            <person name="Saunders E."/>
            <person name="Brettin T."/>
            <person name="Detter J.C."/>
            <person name="Chain P."/>
            <person name="Eichinger K."/>
            <person name="Huber H."/>
            <person name="Spring S."/>
            <person name="Rohde M."/>
            <person name="Goker M."/>
            <person name="Wirth R."/>
            <person name="Woyke T."/>
            <person name="Bristow J."/>
            <person name="Eisen J.A."/>
            <person name="Markowitz V."/>
            <person name="Hugenholtz P."/>
            <person name="Kyrpides N.C."/>
            <person name="Klenk H.P."/>
        </authorList>
    </citation>
    <scope>NUCLEOTIDE SEQUENCE [LARGE SCALE GENOMIC DNA]</scope>
    <source>
        <strain evidence="2">DSM 5631 / JCM 9629 / NBRC 100127 / Av18</strain>
    </source>
</reference>
<sequence length="80" mass="8893">MDISFDLEYIGGSEENVLDRIISRITEKTGKNAKEVLAEINKKHEELNLLAVEVVALIVAREKGVDISDLIDDVEKKVLG</sequence>
<gene>
    <name evidence="1" type="ordered locus">Arcpr_0309</name>
</gene>
<dbReference type="STRING" id="572546.Arcpr_0309"/>
<dbReference type="eggNOG" id="arCOG04418">
    <property type="taxonomic scope" value="Archaea"/>
</dbReference>
<dbReference type="HOGENOM" id="CLU_2581189_0_0_2"/>
<dbReference type="EMBL" id="CP001857">
    <property type="protein sequence ID" value="ADB57379.1"/>
    <property type="molecule type" value="Genomic_DNA"/>
</dbReference>
<dbReference type="InterPro" id="IPR018716">
    <property type="entry name" value="DUF2240"/>
</dbReference>